<reference evidence="8 9" key="1">
    <citation type="submission" date="2014-02" db="EMBL/GenBank/DDBJ databases">
        <authorList>
            <person name="Sibley D."/>
            <person name="Venepally P."/>
            <person name="Karamycheva S."/>
            <person name="Hadjithomas M."/>
            <person name="Khan A."/>
            <person name="Brunk B."/>
            <person name="Roos D."/>
            <person name="Caler E."/>
            <person name="Lorenzi H."/>
        </authorList>
    </citation>
    <scope>NUCLEOTIDE SEQUENCE [LARGE SCALE GENOMIC DNA]</scope>
    <source>
        <strain evidence="8 9">GAB2-2007-GAL-DOM2</strain>
    </source>
</reference>
<feature type="compositionally biased region" description="Acidic residues" evidence="7">
    <location>
        <begin position="259"/>
        <end position="272"/>
    </location>
</feature>
<dbReference type="PANTHER" id="PTHR11006">
    <property type="entry name" value="PROTEIN ARGININE N-METHYLTRANSFERASE"/>
    <property type="match status" value="1"/>
</dbReference>
<evidence type="ECO:0000256" key="4">
    <source>
        <dbReference type="ARBA" id="ARBA00047384"/>
    </source>
</evidence>
<dbReference type="CDD" id="cd02440">
    <property type="entry name" value="AdoMet_MTases"/>
    <property type="match status" value="1"/>
</dbReference>
<dbReference type="EC" id="2.1.1.125" evidence="8"/>
<dbReference type="PANTHER" id="PTHR11006:SF122">
    <property type="entry name" value="ARGININE METHYLTRANSFERASE 8"/>
    <property type="match status" value="1"/>
</dbReference>
<comment type="catalytic activity">
    <reaction evidence="4">
        <text>L-arginyl-[protein] + 2 S-adenosyl-L-methionine = N(omega),N(omega)-dimethyl-L-arginyl-[protein] + 2 S-adenosyl-L-homocysteine + 2 H(+)</text>
        <dbReference type="Rhea" id="RHEA:48096"/>
        <dbReference type="Rhea" id="RHEA-COMP:10532"/>
        <dbReference type="Rhea" id="RHEA-COMP:11991"/>
        <dbReference type="ChEBI" id="CHEBI:15378"/>
        <dbReference type="ChEBI" id="CHEBI:29965"/>
        <dbReference type="ChEBI" id="CHEBI:57856"/>
        <dbReference type="ChEBI" id="CHEBI:59789"/>
        <dbReference type="ChEBI" id="CHEBI:61897"/>
        <dbReference type="EC" id="2.1.1.319"/>
    </reaction>
    <physiologicalReaction direction="left-to-right" evidence="4">
        <dbReference type="Rhea" id="RHEA:48097"/>
    </physiologicalReaction>
</comment>
<feature type="region of interest" description="Disordered" evidence="7">
    <location>
        <begin position="56"/>
        <end position="100"/>
    </location>
</feature>
<protein>
    <submittedName>
        <fullName evidence="8">Histone arginine methyltransferase PRMT3</fullName>
        <ecNumber evidence="8">2.1.1.125</ecNumber>
    </submittedName>
</protein>
<dbReference type="Proteomes" id="UP000028837">
    <property type="component" value="Unassembled WGS sequence"/>
</dbReference>
<feature type="region of interest" description="Disordered" evidence="7">
    <location>
        <begin position="135"/>
        <end position="160"/>
    </location>
</feature>
<evidence type="ECO:0000313" key="8">
    <source>
        <dbReference type="EMBL" id="KFG29690.1"/>
    </source>
</evidence>
<evidence type="ECO:0000256" key="2">
    <source>
        <dbReference type="ARBA" id="ARBA00022679"/>
    </source>
</evidence>
<evidence type="ECO:0000256" key="5">
    <source>
        <dbReference type="ARBA" id="ARBA00049303"/>
    </source>
</evidence>
<feature type="region of interest" description="Disordered" evidence="7">
    <location>
        <begin position="1"/>
        <end position="41"/>
    </location>
</feature>
<dbReference type="GO" id="GO:0005634">
    <property type="term" value="C:nucleus"/>
    <property type="evidence" value="ECO:0007669"/>
    <property type="project" value="TreeGrafter"/>
</dbReference>
<dbReference type="OrthoDB" id="7848332at2759"/>
<feature type="compositionally biased region" description="Basic and acidic residues" evidence="7">
    <location>
        <begin position="10"/>
        <end position="37"/>
    </location>
</feature>
<evidence type="ECO:0000256" key="3">
    <source>
        <dbReference type="ARBA" id="ARBA00022691"/>
    </source>
</evidence>
<keyword evidence="1 6" id="KW-0489">Methyltransferase</keyword>
<dbReference type="InterPro" id="IPR025799">
    <property type="entry name" value="Arg_MeTrfase"/>
</dbReference>
<sequence>MAEAASHSRRLAEEKAPLEGKSMPEIHGETPDARENWRSSPEAFEARRQFFASLGLVDGCDEREREPTGSEAEEATDRSDADPEQEDEDEEGDEEEGDGESCLPPVLCLFCLFASRDLRCLLTHMHAQHGLNLAEPRGQWHPSRRAPSPSASSVAASSARDHAASELPDLHAYYRIALINYLRSLGPSSEERLHSCAEAARGTAPDRAFLEDSREKQAAAFARVAEAFLALRGDSPCWREEAFLQPVWAEDRLLWEEADCTSDDESEDETEAERENGPRATDGSRQGASRGKEEQQLTTLKKRKEGLCGGKSEDCREAKAICEDGPQPQENTSEEDRQYFAGYAELSIHREMIGDTARTEAYRDFILQNRDLFADKVVLDVGCGTGILSLFCAQAGARKVIGVDGAAGIARVAEKIVKANRFDHIVQVVNAKIEDVVLVWAGDSGERVEAMPRELFLAAPSRRKVQVDVIVSEWMGYCLLFESMLYTVFHARDEYLKPDGLLVPSRAVMGVFGADCDSRLRAMRGLSFDKPIYGLDFSLLHLPDAFLLRHAEVAELSPDCLLSDPSPFCLIDLYSATTEQVQALRAPFSVDLTRRPSHRSFPSSSSSSSALAAVACPTLTTLLVYFECFFERTREGRAGDAPISFFAGPQSFGTAQNLKVAAATTGGDTRSSGAAGEPATREKRAGFVCLSTSPLSPGTHWKQTLLHLRDANGNGVAVTPRWAVSTTEEAAVSEEKSEKRTSGESDARQRAAVDTLEGFLSLNPDPERSRSLVLTVEMQRLPCQGESGEISVGPCVNSFSVA</sequence>
<dbReference type="GO" id="GO:0042054">
    <property type="term" value="F:histone methyltransferase activity"/>
    <property type="evidence" value="ECO:0007669"/>
    <property type="project" value="TreeGrafter"/>
</dbReference>
<name>A0A086JC22_TOXGO</name>
<dbReference type="Gene3D" id="2.70.160.11">
    <property type="entry name" value="Hnrnp arginine n-methyltransferase1"/>
    <property type="match status" value="1"/>
</dbReference>
<dbReference type="AlphaFoldDB" id="A0A086JC22"/>
<organism evidence="8 9">
    <name type="scientific">Toxoplasma gondii GAB2-2007-GAL-DOM2</name>
    <dbReference type="NCBI Taxonomy" id="1130820"/>
    <lineage>
        <taxon>Eukaryota</taxon>
        <taxon>Sar</taxon>
        <taxon>Alveolata</taxon>
        <taxon>Apicomplexa</taxon>
        <taxon>Conoidasida</taxon>
        <taxon>Coccidia</taxon>
        <taxon>Eucoccidiorida</taxon>
        <taxon>Eimeriorina</taxon>
        <taxon>Sarcocystidae</taxon>
        <taxon>Toxoplasma</taxon>
    </lineage>
</organism>
<dbReference type="EMBL" id="AHZU02001703">
    <property type="protein sequence ID" value="KFG29690.1"/>
    <property type="molecule type" value="Genomic_DNA"/>
</dbReference>
<gene>
    <name evidence="8" type="ORF">TGDOM2_252420</name>
</gene>
<evidence type="ECO:0000256" key="1">
    <source>
        <dbReference type="ARBA" id="ARBA00022603"/>
    </source>
</evidence>
<comment type="caution">
    <text evidence="8">The sequence shown here is derived from an EMBL/GenBank/DDBJ whole genome shotgun (WGS) entry which is preliminary data.</text>
</comment>
<evidence type="ECO:0000256" key="7">
    <source>
        <dbReference type="SAM" id="MobiDB-lite"/>
    </source>
</evidence>
<dbReference type="Gene3D" id="3.40.50.150">
    <property type="entry name" value="Vaccinia Virus protein VP39"/>
    <property type="match status" value="1"/>
</dbReference>
<dbReference type="InterPro" id="IPR029063">
    <property type="entry name" value="SAM-dependent_MTases_sf"/>
</dbReference>
<feature type="compositionally biased region" description="Acidic residues" evidence="7">
    <location>
        <begin position="82"/>
        <end position="99"/>
    </location>
</feature>
<dbReference type="FunFam" id="3.40.50.150:FF:000016">
    <property type="entry name" value="Protein arginine N-methyltransferase 6"/>
    <property type="match status" value="1"/>
</dbReference>
<dbReference type="GO" id="GO:0035242">
    <property type="term" value="F:protein-arginine omega-N asymmetric methyltransferase activity"/>
    <property type="evidence" value="ECO:0007669"/>
    <property type="project" value="UniProtKB-EC"/>
</dbReference>
<dbReference type="PROSITE" id="PS51678">
    <property type="entry name" value="SAM_MT_PRMT"/>
    <property type="match status" value="1"/>
</dbReference>
<feature type="region of interest" description="Disordered" evidence="7">
    <location>
        <begin position="727"/>
        <end position="750"/>
    </location>
</feature>
<dbReference type="InterPro" id="IPR036236">
    <property type="entry name" value="Znf_C2H2_sf"/>
</dbReference>
<dbReference type="SUPFAM" id="SSF53335">
    <property type="entry name" value="S-adenosyl-L-methionine-dependent methyltransferases"/>
    <property type="match status" value="1"/>
</dbReference>
<accession>A0A086JC22</accession>
<feature type="region of interest" description="Disordered" evidence="7">
    <location>
        <begin position="259"/>
        <end position="297"/>
    </location>
</feature>
<evidence type="ECO:0000313" key="9">
    <source>
        <dbReference type="Proteomes" id="UP000028837"/>
    </source>
</evidence>
<dbReference type="GO" id="GO:0032259">
    <property type="term" value="P:methylation"/>
    <property type="evidence" value="ECO:0007669"/>
    <property type="project" value="UniProtKB-KW"/>
</dbReference>
<dbReference type="SUPFAM" id="SSF57667">
    <property type="entry name" value="beta-beta-alpha zinc fingers"/>
    <property type="match status" value="1"/>
</dbReference>
<feature type="compositionally biased region" description="Low complexity" evidence="7">
    <location>
        <begin position="145"/>
        <end position="158"/>
    </location>
</feature>
<proteinExistence type="predicted"/>
<keyword evidence="3 6" id="KW-0949">S-adenosyl-L-methionine</keyword>
<dbReference type="Pfam" id="PF06325">
    <property type="entry name" value="PrmA"/>
    <property type="match status" value="1"/>
</dbReference>
<comment type="catalytic activity">
    <reaction evidence="5">
        <text>L-arginyl-[protein] + S-adenosyl-L-methionine = N(omega)-methyl-L-arginyl-[protein] + S-adenosyl-L-homocysteine + H(+)</text>
        <dbReference type="Rhea" id="RHEA:48100"/>
        <dbReference type="Rhea" id="RHEA-COMP:10532"/>
        <dbReference type="Rhea" id="RHEA-COMP:11990"/>
        <dbReference type="ChEBI" id="CHEBI:15378"/>
        <dbReference type="ChEBI" id="CHEBI:29965"/>
        <dbReference type="ChEBI" id="CHEBI:57856"/>
        <dbReference type="ChEBI" id="CHEBI:59789"/>
        <dbReference type="ChEBI" id="CHEBI:65280"/>
    </reaction>
    <physiologicalReaction direction="left-to-right" evidence="5">
        <dbReference type="Rhea" id="RHEA:48101"/>
    </physiologicalReaction>
</comment>
<dbReference type="VEuPathDB" id="ToxoDB:TGDOM2_252420"/>
<evidence type="ECO:0000256" key="6">
    <source>
        <dbReference type="PROSITE-ProRule" id="PRU01015"/>
    </source>
</evidence>
<keyword evidence="2 6" id="KW-0808">Transferase</keyword>
<dbReference type="GO" id="GO:0035241">
    <property type="term" value="F:protein-arginine omega-N monomethyltransferase activity"/>
    <property type="evidence" value="ECO:0007669"/>
    <property type="project" value="TreeGrafter"/>
</dbReference>
<feature type="compositionally biased region" description="Basic and acidic residues" evidence="7">
    <location>
        <begin position="733"/>
        <end position="750"/>
    </location>
</feature>